<dbReference type="Proteomes" id="UP001610432">
    <property type="component" value="Unassembled WGS sequence"/>
</dbReference>
<dbReference type="RefSeq" id="XP_070880512.1">
    <property type="nucleotide sequence ID" value="XM_071034066.1"/>
</dbReference>
<keyword evidence="3" id="KW-1185">Reference proteome</keyword>
<evidence type="ECO:0000313" key="2">
    <source>
        <dbReference type="EMBL" id="KAL2859956.1"/>
    </source>
</evidence>
<organism evidence="2 3">
    <name type="scientific">Aspergillus lucknowensis</name>
    <dbReference type="NCBI Taxonomy" id="176173"/>
    <lineage>
        <taxon>Eukaryota</taxon>
        <taxon>Fungi</taxon>
        <taxon>Dikarya</taxon>
        <taxon>Ascomycota</taxon>
        <taxon>Pezizomycotina</taxon>
        <taxon>Eurotiomycetes</taxon>
        <taxon>Eurotiomycetidae</taxon>
        <taxon>Eurotiales</taxon>
        <taxon>Aspergillaceae</taxon>
        <taxon>Aspergillus</taxon>
        <taxon>Aspergillus subgen. Nidulantes</taxon>
    </lineage>
</organism>
<proteinExistence type="predicted"/>
<reference evidence="2 3" key="1">
    <citation type="submission" date="2024-07" db="EMBL/GenBank/DDBJ databases">
        <title>Section-level genome sequencing and comparative genomics of Aspergillus sections Usti and Cavernicolus.</title>
        <authorList>
            <consortium name="Lawrence Berkeley National Laboratory"/>
            <person name="Nybo J.L."/>
            <person name="Vesth T.C."/>
            <person name="Theobald S."/>
            <person name="Frisvad J.C."/>
            <person name="Larsen T.O."/>
            <person name="Kjaerboelling I."/>
            <person name="Rothschild-Mancinelli K."/>
            <person name="Lyhne E.K."/>
            <person name="Kogle M.E."/>
            <person name="Barry K."/>
            <person name="Clum A."/>
            <person name="Na H."/>
            <person name="Ledsgaard L."/>
            <person name="Lin J."/>
            <person name="Lipzen A."/>
            <person name="Kuo A."/>
            <person name="Riley R."/>
            <person name="Mondo S."/>
            <person name="Labutti K."/>
            <person name="Haridas S."/>
            <person name="Pangalinan J."/>
            <person name="Salamov A.A."/>
            <person name="Simmons B.A."/>
            <person name="Magnuson J.K."/>
            <person name="Chen J."/>
            <person name="Drula E."/>
            <person name="Henrissat B."/>
            <person name="Wiebenga A."/>
            <person name="Lubbers R.J."/>
            <person name="Gomes A.C."/>
            <person name="Macurrencykelacurrency M.R."/>
            <person name="Stajich J."/>
            <person name="Grigoriev I.V."/>
            <person name="Mortensen U.H."/>
            <person name="De Vries R.P."/>
            <person name="Baker S.E."/>
            <person name="Andersen M.R."/>
        </authorList>
    </citation>
    <scope>NUCLEOTIDE SEQUENCE [LARGE SCALE GENOMIC DNA]</scope>
    <source>
        <strain evidence="2 3">CBS 449.75</strain>
    </source>
</reference>
<gene>
    <name evidence="2" type="ORF">BJX67DRAFT_386449</name>
</gene>
<accession>A0ABR4L643</accession>
<comment type="caution">
    <text evidence="2">The sequence shown here is derived from an EMBL/GenBank/DDBJ whole genome shotgun (WGS) entry which is preliminary data.</text>
</comment>
<evidence type="ECO:0000313" key="3">
    <source>
        <dbReference type="Proteomes" id="UP001610432"/>
    </source>
</evidence>
<protein>
    <submittedName>
        <fullName evidence="2">Uncharacterized protein</fullName>
    </submittedName>
</protein>
<dbReference type="GeneID" id="98149138"/>
<sequence>MEASFGDLVLPQARVSRTRPVHAANSQTRARGPGQLGSNGVAFMESKIINVVYCDSSVDL</sequence>
<evidence type="ECO:0000256" key="1">
    <source>
        <dbReference type="SAM" id="MobiDB-lite"/>
    </source>
</evidence>
<feature type="region of interest" description="Disordered" evidence="1">
    <location>
        <begin position="17"/>
        <end position="36"/>
    </location>
</feature>
<name>A0ABR4L643_9EURO</name>
<dbReference type="EMBL" id="JBFXLQ010000092">
    <property type="protein sequence ID" value="KAL2859956.1"/>
    <property type="molecule type" value="Genomic_DNA"/>
</dbReference>